<organism evidence="5 6">
    <name type="scientific">Flavobacterium alkalisoli</name>
    <dbReference type="NCBI Taxonomy" id="2602769"/>
    <lineage>
        <taxon>Bacteria</taxon>
        <taxon>Pseudomonadati</taxon>
        <taxon>Bacteroidota</taxon>
        <taxon>Flavobacteriia</taxon>
        <taxon>Flavobacteriales</taxon>
        <taxon>Flavobacteriaceae</taxon>
        <taxon>Flavobacterium</taxon>
    </lineage>
</organism>
<proteinExistence type="predicted"/>
<dbReference type="RefSeq" id="WP_147583371.1">
    <property type="nucleotide sequence ID" value="NZ_CP042831.1"/>
</dbReference>
<evidence type="ECO:0000256" key="1">
    <source>
        <dbReference type="ARBA" id="ARBA00023015"/>
    </source>
</evidence>
<gene>
    <name evidence="5" type="ORF">FUA48_09815</name>
</gene>
<sequence length="309" mass="35851">MISIDSITEFHRLVGLPDPLHPLISVFKVSEMQFEETEVWKQFSLGFYCISLKRGIGSKVRYGGQYYDYDKGVMTFISPKQVQSVDIPHSEILGNIAGDGYTLLIHPNLLYTYPIAENIKHFGFFSYEVNEALHLSEKKEVYIAELLEKIREECAHIDRTTQDIMVALLELLLNYSKRFYERQFLTRKAVNNDLLTKLEQYLDQYFDSEDILNNGLPTVELLASKLHVSPHYLSDMLRSLTGQNAQQLIQDKIIDKAKEYLTLTNMSVSEIAYRLGFGYLQSFNKMFKRNVSLSPLQFRHFRNSATKPF</sequence>
<dbReference type="Pfam" id="PF12833">
    <property type="entry name" value="HTH_18"/>
    <property type="match status" value="1"/>
</dbReference>
<dbReference type="AlphaFoldDB" id="A0A5B9FS74"/>
<dbReference type="SUPFAM" id="SSF46689">
    <property type="entry name" value="Homeodomain-like"/>
    <property type="match status" value="1"/>
</dbReference>
<dbReference type="PROSITE" id="PS01124">
    <property type="entry name" value="HTH_ARAC_FAMILY_2"/>
    <property type="match status" value="1"/>
</dbReference>
<keyword evidence="3" id="KW-0804">Transcription</keyword>
<reference evidence="5 6" key="1">
    <citation type="submission" date="2019-08" db="EMBL/GenBank/DDBJ databases">
        <title>Flavobacterium alkalisoli sp. nov., isolated from rhizosphere soil of Suaeda salsa.</title>
        <authorList>
            <person name="Sun J.-Q."/>
            <person name="Xu L."/>
        </authorList>
    </citation>
    <scope>NUCLEOTIDE SEQUENCE [LARGE SCALE GENOMIC DNA]</scope>
    <source>
        <strain evidence="5 6">XS-5</strain>
    </source>
</reference>
<name>A0A5B9FS74_9FLAO</name>
<keyword evidence="2" id="KW-0238">DNA-binding</keyword>
<dbReference type="EMBL" id="CP042831">
    <property type="protein sequence ID" value="QEE49870.1"/>
    <property type="molecule type" value="Genomic_DNA"/>
</dbReference>
<keyword evidence="6" id="KW-1185">Reference proteome</keyword>
<evidence type="ECO:0000256" key="3">
    <source>
        <dbReference type="ARBA" id="ARBA00023163"/>
    </source>
</evidence>
<dbReference type="SMART" id="SM00342">
    <property type="entry name" value="HTH_ARAC"/>
    <property type="match status" value="1"/>
</dbReference>
<dbReference type="GO" id="GO:0043565">
    <property type="term" value="F:sequence-specific DNA binding"/>
    <property type="evidence" value="ECO:0007669"/>
    <property type="project" value="InterPro"/>
</dbReference>
<evidence type="ECO:0000313" key="6">
    <source>
        <dbReference type="Proteomes" id="UP000321222"/>
    </source>
</evidence>
<dbReference type="InterPro" id="IPR009057">
    <property type="entry name" value="Homeodomain-like_sf"/>
</dbReference>
<evidence type="ECO:0000256" key="2">
    <source>
        <dbReference type="ARBA" id="ARBA00023125"/>
    </source>
</evidence>
<dbReference type="GO" id="GO:0003700">
    <property type="term" value="F:DNA-binding transcription factor activity"/>
    <property type="evidence" value="ECO:0007669"/>
    <property type="project" value="InterPro"/>
</dbReference>
<dbReference type="InterPro" id="IPR018060">
    <property type="entry name" value="HTH_AraC"/>
</dbReference>
<evidence type="ECO:0000259" key="4">
    <source>
        <dbReference type="PROSITE" id="PS01124"/>
    </source>
</evidence>
<protein>
    <submittedName>
        <fullName evidence="5">Helix-turn-helix domain-containing protein</fullName>
    </submittedName>
</protein>
<keyword evidence="1" id="KW-0805">Transcription regulation</keyword>
<dbReference type="KEGG" id="fak:FUA48_09815"/>
<evidence type="ECO:0000313" key="5">
    <source>
        <dbReference type="EMBL" id="QEE49870.1"/>
    </source>
</evidence>
<dbReference type="Proteomes" id="UP000321222">
    <property type="component" value="Chromosome"/>
</dbReference>
<dbReference type="Gene3D" id="1.10.10.60">
    <property type="entry name" value="Homeodomain-like"/>
    <property type="match status" value="1"/>
</dbReference>
<dbReference type="OrthoDB" id="2600165at2"/>
<accession>A0A5B9FS74</accession>
<dbReference type="PANTHER" id="PTHR43280">
    <property type="entry name" value="ARAC-FAMILY TRANSCRIPTIONAL REGULATOR"/>
    <property type="match status" value="1"/>
</dbReference>
<dbReference type="PANTHER" id="PTHR43280:SF32">
    <property type="entry name" value="TRANSCRIPTIONAL REGULATORY PROTEIN"/>
    <property type="match status" value="1"/>
</dbReference>
<feature type="domain" description="HTH araC/xylS-type" evidence="4">
    <location>
        <begin position="196"/>
        <end position="301"/>
    </location>
</feature>